<dbReference type="GO" id="GO:0005829">
    <property type="term" value="C:cytosol"/>
    <property type="evidence" value="ECO:0007669"/>
    <property type="project" value="TreeGrafter"/>
</dbReference>
<dbReference type="STRING" id="1314790.A0A1Y1X7H3"/>
<evidence type="ECO:0000313" key="4">
    <source>
        <dbReference type="Proteomes" id="UP000193498"/>
    </source>
</evidence>
<keyword evidence="2" id="KW-1015">Disulfide bond</keyword>
<dbReference type="GO" id="GO:0005634">
    <property type="term" value="C:nucleus"/>
    <property type="evidence" value="ECO:0007669"/>
    <property type="project" value="TreeGrafter"/>
</dbReference>
<dbReference type="InterPro" id="IPR007918">
    <property type="entry name" value="MDM35_apoptosis"/>
</dbReference>
<dbReference type="EMBL" id="MCFE01000694">
    <property type="protein sequence ID" value="ORX81713.1"/>
    <property type="molecule type" value="Genomic_DNA"/>
</dbReference>
<name>A0A1Y1X7H3_9FUNG</name>
<accession>A0A1Y1X7H3</accession>
<comment type="caution">
    <text evidence="3">The sequence shown here is derived from an EMBL/GenBank/DDBJ whole genome shotgun (WGS) entry which is preliminary data.</text>
</comment>
<proteinExistence type="inferred from homology"/>
<dbReference type="PANTHER" id="PTHR46403">
    <property type="entry name" value="TP53-REGULATED INHIBITOR OF APOPTOSIS 1"/>
    <property type="match status" value="1"/>
</dbReference>
<sequence length="72" mass="8362">MESIGKDCTELKHTYDTCFNKWYSEKFLKGETKPDPKCEEIFTEYKACVMKVIKEKGIDEMLAEARKDSGSK</sequence>
<dbReference type="GO" id="GO:0045332">
    <property type="term" value="P:phospholipid translocation"/>
    <property type="evidence" value="ECO:0007669"/>
    <property type="project" value="TreeGrafter"/>
</dbReference>
<keyword evidence="4" id="KW-1185">Reference proteome</keyword>
<dbReference type="GO" id="GO:1990050">
    <property type="term" value="F:phosphatidic acid transfer activity"/>
    <property type="evidence" value="ECO:0007669"/>
    <property type="project" value="TreeGrafter"/>
</dbReference>
<dbReference type="GO" id="GO:0005758">
    <property type="term" value="C:mitochondrial intermembrane space"/>
    <property type="evidence" value="ECO:0007669"/>
    <property type="project" value="TreeGrafter"/>
</dbReference>
<dbReference type="PANTHER" id="PTHR46403:SF1">
    <property type="entry name" value="TP53-REGULATED INHIBITOR OF APOPTOSIS 1"/>
    <property type="match status" value="1"/>
</dbReference>
<dbReference type="Pfam" id="PF05254">
    <property type="entry name" value="UPF0203"/>
    <property type="match status" value="1"/>
</dbReference>
<protein>
    <submittedName>
        <fullName evidence="3">Uncharacterized protein</fullName>
    </submittedName>
</protein>
<dbReference type="OrthoDB" id="19091at2759"/>
<evidence type="ECO:0000313" key="3">
    <source>
        <dbReference type="EMBL" id="ORX81713.1"/>
    </source>
</evidence>
<dbReference type="AlphaFoldDB" id="A0A1Y1X7H3"/>
<reference evidence="3 4" key="1">
    <citation type="submission" date="2016-07" db="EMBL/GenBank/DDBJ databases">
        <title>Pervasive Adenine N6-methylation of Active Genes in Fungi.</title>
        <authorList>
            <consortium name="DOE Joint Genome Institute"/>
            <person name="Mondo S.J."/>
            <person name="Dannebaum R.O."/>
            <person name="Kuo R.C."/>
            <person name="Labutti K."/>
            <person name="Haridas S."/>
            <person name="Kuo A."/>
            <person name="Salamov A."/>
            <person name="Ahrendt S.R."/>
            <person name="Lipzen A."/>
            <person name="Sullivan W."/>
            <person name="Andreopoulos W.B."/>
            <person name="Clum A."/>
            <person name="Lindquist E."/>
            <person name="Daum C."/>
            <person name="Ramamoorthy G.K."/>
            <person name="Gryganskyi A."/>
            <person name="Culley D."/>
            <person name="Magnuson J.K."/>
            <person name="James T.Y."/>
            <person name="O'Malley M.A."/>
            <person name="Stajich J.E."/>
            <person name="Spatafora J.W."/>
            <person name="Visel A."/>
            <person name="Grigoriev I.V."/>
        </authorList>
    </citation>
    <scope>NUCLEOTIDE SEQUENCE [LARGE SCALE GENOMIC DNA]</scope>
    <source>
        <strain evidence="3 4">CBS 931.73</strain>
    </source>
</reference>
<organism evidence="3 4">
    <name type="scientific">Basidiobolus meristosporus CBS 931.73</name>
    <dbReference type="NCBI Taxonomy" id="1314790"/>
    <lineage>
        <taxon>Eukaryota</taxon>
        <taxon>Fungi</taxon>
        <taxon>Fungi incertae sedis</taxon>
        <taxon>Zoopagomycota</taxon>
        <taxon>Entomophthoromycotina</taxon>
        <taxon>Basidiobolomycetes</taxon>
        <taxon>Basidiobolales</taxon>
        <taxon>Basidiobolaceae</taxon>
        <taxon>Basidiobolus</taxon>
    </lineage>
</organism>
<dbReference type="Proteomes" id="UP000193498">
    <property type="component" value="Unassembled WGS sequence"/>
</dbReference>
<dbReference type="InParanoid" id="A0A1Y1X7H3"/>
<gene>
    <name evidence="3" type="ORF">K493DRAFT_241523</name>
</gene>
<comment type="similarity">
    <text evidence="1">Belongs to the TRIAP1/MDM35 family.</text>
</comment>
<dbReference type="PROSITE" id="PS51808">
    <property type="entry name" value="CHCH"/>
    <property type="match status" value="1"/>
</dbReference>
<evidence type="ECO:0000256" key="2">
    <source>
        <dbReference type="ARBA" id="ARBA00023157"/>
    </source>
</evidence>
<dbReference type="FunCoup" id="A0A1Y1X7H3">
    <property type="interactions" value="153"/>
</dbReference>
<evidence type="ECO:0000256" key="1">
    <source>
        <dbReference type="ARBA" id="ARBA00006196"/>
    </source>
</evidence>